<accession>A0A418SL21</accession>
<proteinExistence type="predicted"/>
<gene>
    <name evidence="1" type="ORF">PSAL_021250</name>
</gene>
<reference evidence="1 2" key="1">
    <citation type="submission" date="2020-08" db="EMBL/GenBank/DDBJ databases">
        <title>Genome sequence of Rhodobacteraceae bacterium Lw-13e.</title>
        <authorList>
            <person name="Poehlein A."/>
            <person name="Wolter L."/>
            <person name="Daniel R."/>
            <person name="Brinkhoff T."/>
        </authorList>
    </citation>
    <scope>NUCLEOTIDE SEQUENCE [LARGE SCALE GENOMIC DNA]</scope>
    <source>
        <strain evidence="1 2">Lw-13e</strain>
    </source>
</reference>
<dbReference type="RefSeq" id="WP_196941845.1">
    <property type="nucleotide sequence ID" value="NZ_CP060436.1"/>
</dbReference>
<dbReference type="KEGG" id="palw:PSAL_021250"/>
<organism evidence="1 2">
    <name type="scientific">Pseudooceanicola algae</name>
    <dbReference type="NCBI Taxonomy" id="1537215"/>
    <lineage>
        <taxon>Bacteria</taxon>
        <taxon>Pseudomonadati</taxon>
        <taxon>Pseudomonadota</taxon>
        <taxon>Alphaproteobacteria</taxon>
        <taxon>Rhodobacterales</taxon>
        <taxon>Paracoccaceae</taxon>
        <taxon>Pseudooceanicola</taxon>
    </lineage>
</organism>
<dbReference type="EMBL" id="CP060436">
    <property type="protein sequence ID" value="QPM90883.1"/>
    <property type="molecule type" value="Genomic_DNA"/>
</dbReference>
<dbReference type="AlphaFoldDB" id="A0A418SL21"/>
<dbReference type="Proteomes" id="UP000283786">
    <property type="component" value="Chromosome"/>
</dbReference>
<keyword evidence="2" id="KW-1185">Reference proteome</keyword>
<sequence>MNANFETHDLGTPGLDKAGPLDGFEYSSFRNPGIVMQPERLAAFQPSRISASRALIAQMIRERWSFRCKRFSIARDGLGEALYEVEARGYVFSFPIYSFRPSKEGRTGRIIGTAWDMMGAMVEGRLSDADFAATRRELPKLYRGRATPLTLTWFRANRSGRVFDRCVEALAKGQQPEPEMLWKAGYTMRNTGLDGNGTFGTRSFVTLEKDHPLRWALSAQMLSAYMMRVFAADLVDHFAQLDGGDQAVTLAPGLRRYLGVGNGSALGLMYFVNNRPKLVNRWIWIREKSIARAKMLDVAAEPALLDRLADGLDRLATFRAEDMTEYGRYPKSGDVAQELQAIAAEVRVLKSRLHAAGAAPLAAFSAALEGRYSDHAVESCLSALIDLVPEYAQAQVQSLVVDEEVTGTPEMTVGQLRKVLGTEYGWCWQIDLQSTEANHFIWYKSRNAEEPRRGPRKDIDAKHGLGLDLPRLVLTLDAALAGVPADTSIARFLVAHPDLRQITTRVQSLAGMTYHSPHANIMAADFVPAHITKCLNSGLHGLDKTVDSLDRVIRGILFQGAPLPEEVMAGTACADWSAPPRSESIKQEESLA</sequence>
<evidence type="ECO:0000313" key="1">
    <source>
        <dbReference type="EMBL" id="QPM90883.1"/>
    </source>
</evidence>
<name>A0A418SL21_9RHOB</name>
<evidence type="ECO:0000313" key="2">
    <source>
        <dbReference type="Proteomes" id="UP000283786"/>
    </source>
</evidence>
<protein>
    <submittedName>
        <fullName evidence="1">Uncharacterized protein</fullName>
    </submittedName>
</protein>